<dbReference type="InterPro" id="IPR035490">
    <property type="entry name" value="GlmS/FrlB_SIS"/>
</dbReference>
<dbReference type="FunFam" id="3.60.20.10:FF:000006">
    <property type="entry name" value="Glutamine--fructose-6-phosphate aminotransferase [isomerizing]"/>
    <property type="match status" value="1"/>
</dbReference>
<dbReference type="GO" id="GO:0004360">
    <property type="term" value="F:glutamine-fructose-6-phosphate transaminase (isomerizing) activity"/>
    <property type="evidence" value="ECO:0007669"/>
    <property type="project" value="UniProtKB-EC"/>
</dbReference>
<evidence type="ECO:0000256" key="6">
    <source>
        <dbReference type="ARBA" id="ARBA00022679"/>
    </source>
</evidence>
<protein>
    <recommendedName>
        <fullName evidence="3">Glutamine--fructose-6-phosphate aminotransferase [isomerizing]</fullName>
        <ecNumber evidence="2">2.6.1.16</ecNumber>
    </recommendedName>
</protein>
<dbReference type="AlphaFoldDB" id="A0A948X120"/>
<accession>A0A948X120</accession>
<dbReference type="FunFam" id="3.40.50.10490:FF:000022">
    <property type="entry name" value="Glutamine--fructose-6-phosphate aminotransferase [isomerizing]"/>
    <property type="match status" value="1"/>
</dbReference>
<dbReference type="SUPFAM" id="SSF53697">
    <property type="entry name" value="SIS domain"/>
    <property type="match status" value="1"/>
</dbReference>
<keyword evidence="4" id="KW-0963">Cytoplasm</keyword>
<dbReference type="Gene3D" id="3.40.50.10490">
    <property type="entry name" value="Glucose-6-phosphate isomerase like protein, domain 1"/>
    <property type="match status" value="2"/>
</dbReference>
<keyword evidence="8" id="KW-0315">Glutamine amidotransferase</keyword>
<evidence type="ECO:0000256" key="4">
    <source>
        <dbReference type="ARBA" id="ARBA00022490"/>
    </source>
</evidence>
<dbReference type="GO" id="GO:0006002">
    <property type="term" value="P:fructose 6-phosphate metabolic process"/>
    <property type="evidence" value="ECO:0007669"/>
    <property type="project" value="TreeGrafter"/>
</dbReference>
<dbReference type="SUPFAM" id="SSF56235">
    <property type="entry name" value="N-terminal nucleophile aminohydrolases (Ntn hydrolases)"/>
    <property type="match status" value="1"/>
</dbReference>
<dbReference type="Pfam" id="PF01380">
    <property type="entry name" value="SIS"/>
    <property type="match status" value="2"/>
</dbReference>
<proteinExistence type="predicted"/>
<organism evidence="11 12">
    <name type="scientific">Candidatus Paralactobacillus gallistercoris</name>
    <dbReference type="NCBI Taxonomy" id="2838724"/>
    <lineage>
        <taxon>Bacteria</taxon>
        <taxon>Bacillati</taxon>
        <taxon>Bacillota</taxon>
        <taxon>Bacilli</taxon>
        <taxon>Lactobacillales</taxon>
        <taxon>Lactobacillaceae</taxon>
        <taxon>Lactobacillus</taxon>
    </lineage>
</organism>
<dbReference type="InterPro" id="IPR046348">
    <property type="entry name" value="SIS_dom_sf"/>
</dbReference>
<dbReference type="InterPro" id="IPR029055">
    <property type="entry name" value="Ntn_hydrolases_N"/>
</dbReference>
<evidence type="ECO:0000259" key="9">
    <source>
        <dbReference type="PROSITE" id="PS51278"/>
    </source>
</evidence>
<dbReference type="InterPro" id="IPR005855">
    <property type="entry name" value="GFAT"/>
</dbReference>
<evidence type="ECO:0000259" key="10">
    <source>
        <dbReference type="PROSITE" id="PS51464"/>
    </source>
</evidence>
<keyword evidence="6 11" id="KW-0808">Transferase</keyword>
<reference evidence="11" key="1">
    <citation type="journal article" date="2021" name="PeerJ">
        <title>Extensive microbial diversity within the chicken gut microbiome revealed by metagenomics and culture.</title>
        <authorList>
            <person name="Gilroy R."/>
            <person name="Ravi A."/>
            <person name="Getino M."/>
            <person name="Pursley I."/>
            <person name="Horton D.L."/>
            <person name="Alikhan N.F."/>
            <person name="Baker D."/>
            <person name="Gharbi K."/>
            <person name="Hall N."/>
            <person name="Watson M."/>
            <person name="Adriaenssens E.M."/>
            <person name="Foster-Nyarko E."/>
            <person name="Jarju S."/>
            <person name="Secka A."/>
            <person name="Antonio M."/>
            <person name="Oren A."/>
            <person name="Chaudhuri R.R."/>
            <person name="La Ragione R."/>
            <person name="Hildebrand F."/>
            <person name="Pallen M.J."/>
        </authorList>
    </citation>
    <scope>NUCLEOTIDE SEQUENCE</scope>
    <source>
        <strain evidence="11">F6-6636</strain>
    </source>
</reference>
<feature type="domain" description="SIS" evidence="10">
    <location>
        <begin position="285"/>
        <end position="423"/>
    </location>
</feature>
<evidence type="ECO:0000256" key="5">
    <source>
        <dbReference type="ARBA" id="ARBA00022576"/>
    </source>
</evidence>
<dbReference type="CDD" id="cd05009">
    <property type="entry name" value="SIS_GlmS_GlmD_2"/>
    <property type="match status" value="1"/>
</dbReference>
<evidence type="ECO:0000313" key="11">
    <source>
        <dbReference type="EMBL" id="MBU3852122.1"/>
    </source>
</evidence>
<dbReference type="GO" id="GO:0006487">
    <property type="term" value="P:protein N-linked glycosylation"/>
    <property type="evidence" value="ECO:0007669"/>
    <property type="project" value="TreeGrafter"/>
</dbReference>
<feature type="domain" description="SIS" evidence="10">
    <location>
        <begin position="456"/>
        <end position="594"/>
    </location>
</feature>
<sequence length="604" mass="66245">MCGIVGTIGNPDTTNILLSGLQKLSYRGYDSAGIYVNDQKGHDYLVKKSGKLANLEKYITPEMQGMVGLGHTRWATHGEPSDANAHPFKSYDGRYYMIHNGVIDNYQQLRDKYLQGIPLTSQTDSEIIVQMIAKFAHDDHLTTKDALVKTLKLLDGSYSIIMVDSKDPEKLYVAKNQTPLLIGIANGFTLVSSDVLAMIHYTNKFIEMRDKEIGILTADTQTIEDYDGNVINVKPKTIKLDANAADKGAYPYYMLKEIDEEPVVIRRLLTNYLNQNGEPQFDATLIQRFAQIDHLYIVAAGTSYHAGLVGKAFFEQWANIPTSVLLASEAGYHMPLLSAKPGFLFLSQSGETADSRLVLSEINQQNMLSLTMTNVANSTLAREATFSLDLLAGPEIAVASTKAYTAQIALEAIFAKALGIANNITTAKEFPLKQQLSEVANGMQTLVDQKDKIKQLAHDYFADHQNAFYIGRGQDYYVSLEAALKLKEISYIHAEGFAAGELKHGTIALIEKGTPVVGFVTDPETALPMRSNVEEVIARGAHTLTIAAKSLADDTDAVIIPDVATLLTPLLSVVPAQLLAYYASLERGLNVDQPRNLAKSVTVQ</sequence>
<dbReference type="PROSITE" id="PS51464">
    <property type="entry name" value="SIS"/>
    <property type="match status" value="2"/>
</dbReference>
<feature type="domain" description="Glutamine amidotransferase type-2" evidence="9">
    <location>
        <begin position="2"/>
        <end position="219"/>
    </location>
</feature>
<evidence type="ECO:0000313" key="12">
    <source>
        <dbReference type="Proteomes" id="UP000777303"/>
    </source>
</evidence>
<dbReference type="Gene3D" id="3.60.20.10">
    <property type="entry name" value="Glutamine Phosphoribosylpyrophosphate, subunit 1, domain 1"/>
    <property type="match status" value="1"/>
</dbReference>
<dbReference type="EC" id="2.6.1.16" evidence="2"/>
<dbReference type="InterPro" id="IPR017932">
    <property type="entry name" value="GATase_2_dom"/>
</dbReference>
<dbReference type="PROSITE" id="PS51278">
    <property type="entry name" value="GATASE_TYPE_2"/>
    <property type="match status" value="1"/>
</dbReference>
<evidence type="ECO:0000256" key="2">
    <source>
        <dbReference type="ARBA" id="ARBA00012916"/>
    </source>
</evidence>
<evidence type="ECO:0000256" key="3">
    <source>
        <dbReference type="ARBA" id="ARBA00016090"/>
    </source>
</evidence>
<dbReference type="GO" id="GO:0005829">
    <property type="term" value="C:cytosol"/>
    <property type="evidence" value="ECO:0007669"/>
    <property type="project" value="TreeGrafter"/>
</dbReference>
<dbReference type="PANTHER" id="PTHR10937">
    <property type="entry name" value="GLUCOSAMINE--FRUCTOSE-6-PHOSPHATE AMINOTRANSFERASE, ISOMERIZING"/>
    <property type="match status" value="1"/>
</dbReference>
<gene>
    <name evidence="11" type="primary">glmS</name>
    <name evidence="11" type="ORF">H9901_05435</name>
</gene>
<comment type="caution">
    <text evidence="11">The sequence shown here is derived from an EMBL/GenBank/DDBJ whole genome shotgun (WGS) entry which is preliminary data.</text>
</comment>
<dbReference type="PANTHER" id="PTHR10937:SF0">
    <property type="entry name" value="GLUTAMINE--FRUCTOSE-6-PHOSPHATE TRANSAMINASE (ISOMERIZING)"/>
    <property type="match status" value="1"/>
</dbReference>
<dbReference type="CDD" id="cd00714">
    <property type="entry name" value="GFAT"/>
    <property type="match status" value="1"/>
</dbReference>
<evidence type="ECO:0000256" key="1">
    <source>
        <dbReference type="ARBA" id="ARBA00001031"/>
    </source>
</evidence>
<dbReference type="InterPro" id="IPR047084">
    <property type="entry name" value="GFAT_N"/>
</dbReference>
<dbReference type="InterPro" id="IPR001347">
    <property type="entry name" value="SIS_dom"/>
</dbReference>
<dbReference type="GO" id="GO:0006047">
    <property type="term" value="P:UDP-N-acetylglucosamine metabolic process"/>
    <property type="evidence" value="ECO:0007669"/>
    <property type="project" value="TreeGrafter"/>
</dbReference>
<dbReference type="CDD" id="cd05008">
    <property type="entry name" value="SIS_GlmS_GlmD_1"/>
    <property type="match status" value="1"/>
</dbReference>
<keyword evidence="7" id="KW-0677">Repeat</keyword>
<dbReference type="Proteomes" id="UP000777303">
    <property type="component" value="Unassembled WGS sequence"/>
</dbReference>
<evidence type="ECO:0000256" key="8">
    <source>
        <dbReference type="ARBA" id="ARBA00022962"/>
    </source>
</evidence>
<keyword evidence="5 11" id="KW-0032">Aminotransferase</keyword>
<reference evidence="11" key="2">
    <citation type="submission" date="2021-04" db="EMBL/GenBank/DDBJ databases">
        <authorList>
            <person name="Gilroy R."/>
        </authorList>
    </citation>
    <scope>NUCLEOTIDE SEQUENCE</scope>
    <source>
        <strain evidence="11">F6-6636</strain>
    </source>
</reference>
<dbReference type="Pfam" id="PF13522">
    <property type="entry name" value="GATase_6"/>
    <property type="match status" value="1"/>
</dbReference>
<dbReference type="NCBIfam" id="NF001484">
    <property type="entry name" value="PRK00331.1"/>
    <property type="match status" value="1"/>
</dbReference>
<name>A0A948X120_9LACO</name>
<dbReference type="GO" id="GO:0097367">
    <property type="term" value="F:carbohydrate derivative binding"/>
    <property type="evidence" value="ECO:0007669"/>
    <property type="project" value="InterPro"/>
</dbReference>
<comment type="catalytic activity">
    <reaction evidence="1">
        <text>D-fructose 6-phosphate + L-glutamine = D-glucosamine 6-phosphate + L-glutamate</text>
        <dbReference type="Rhea" id="RHEA:13237"/>
        <dbReference type="ChEBI" id="CHEBI:29985"/>
        <dbReference type="ChEBI" id="CHEBI:58359"/>
        <dbReference type="ChEBI" id="CHEBI:58725"/>
        <dbReference type="ChEBI" id="CHEBI:61527"/>
        <dbReference type="EC" id="2.6.1.16"/>
    </reaction>
</comment>
<evidence type="ECO:0000256" key="7">
    <source>
        <dbReference type="ARBA" id="ARBA00022737"/>
    </source>
</evidence>
<dbReference type="EMBL" id="JAHLFS010000063">
    <property type="protein sequence ID" value="MBU3852122.1"/>
    <property type="molecule type" value="Genomic_DNA"/>
</dbReference>
<dbReference type="InterPro" id="IPR035466">
    <property type="entry name" value="GlmS/AgaS_SIS"/>
</dbReference>
<dbReference type="NCBIfam" id="TIGR01135">
    <property type="entry name" value="glmS"/>
    <property type="match status" value="1"/>
</dbReference>